<dbReference type="GO" id="GO:0004029">
    <property type="term" value="F:aldehyde dehydrogenase (NAD+) activity"/>
    <property type="evidence" value="ECO:0007669"/>
    <property type="project" value="TreeGrafter"/>
</dbReference>
<accession>A0A8S0SSU8</accession>
<proteinExistence type="predicted"/>
<dbReference type="PANTHER" id="PTHR48079">
    <property type="entry name" value="PROTEIN YEEZ"/>
    <property type="match status" value="1"/>
</dbReference>
<dbReference type="Gene3D" id="3.40.50.720">
    <property type="entry name" value="NAD(P)-binding Rossmann-like Domain"/>
    <property type="match status" value="1"/>
</dbReference>
<name>A0A8S0SSU8_OLEEU</name>
<dbReference type="Proteomes" id="UP000594638">
    <property type="component" value="Unassembled WGS sequence"/>
</dbReference>
<evidence type="ECO:0000259" key="1">
    <source>
        <dbReference type="Pfam" id="PF01370"/>
    </source>
</evidence>
<feature type="domain" description="NAD-dependent epimerase/dehydratase" evidence="1">
    <location>
        <begin position="5"/>
        <end position="237"/>
    </location>
</feature>
<gene>
    <name evidence="2" type="ORF">OLEA9_A060457</name>
</gene>
<dbReference type="Gramene" id="OE9A060457T1">
    <property type="protein sequence ID" value="OE9A060457C1"/>
    <property type="gene ID" value="OE9A060457"/>
</dbReference>
<dbReference type="EMBL" id="CACTIH010005517">
    <property type="protein sequence ID" value="CAA2996131.1"/>
    <property type="molecule type" value="Genomic_DNA"/>
</dbReference>
<dbReference type="SUPFAM" id="SSF51735">
    <property type="entry name" value="NAD(P)-binding Rossmann-fold domains"/>
    <property type="match status" value="1"/>
</dbReference>
<protein>
    <submittedName>
        <fullName evidence="2">Dihydroflavonol-4-reductase isoform X1</fullName>
    </submittedName>
</protein>
<dbReference type="OrthoDB" id="2735536at2759"/>
<sequence length="340" mass="37209">MKDTVLVTGASGYLGGRLCHALVDQGYHVKAFVRKTSNISSLPPLTDGGETLELAYGDVTDYKTLLEACNGCQLIFHAAALVEPWLPDPSKFFSVNVGGLKNVIQACKETKSIQKIIYTSSFFALGSTDGYIADETQVHPGKHFCTEYERSKAMADKIALEAASEGLPIVLIYPGVIYGPGKVTNGNFVSQMLVERFNGRLPGYVGNGDDKCSFCHIDDVVQGHIAAVHKGRPGERYLLTGENMSFRDVFDLAASITKTAKPRFTIPLCMVEMYGRLSVIGARITGKLPIVSPPTVDVLRHQWAYSCEKAKAELGYNPRSFKDGLTEMLPWLKNLGLIKY</sequence>
<dbReference type="InterPro" id="IPR001509">
    <property type="entry name" value="Epimerase_deHydtase"/>
</dbReference>
<comment type="caution">
    <text evidence="2">The sequence shown here is derived from an EMBL/GenBank/DDBJ whole genome shotgun (WGS) entry which is preliminary data.</text>
</comment>
<dbReference type="PANTHER" id="PTHR48079:SF6">
    <property type="entry name" value="NAD(P)-BINDING DOMAIN-CONTAINING PROTEIN-RELATED"/>
    <property type="match status" value="1"/>
</dbReference>
<dbReference type="AlphaFoldDB" id="A0A8S0SSU8"/>
<evidence type="ECO:0000313" key="2">
    <source>
        <dbReference type="EMBL" id="CAA2996131.1"/>
    </source>
</evidence>
<dbReference type="InterPro" id="IPR051783">
    <property type="entry name" value="NAD(P)-dependent_oxidoreduct"/>
</dbReference>
<dbReference type="Pfam" id="PF01370">
    <property type="entry name" value="Epimerase"/>
    <property type="match status" value="1"/>
</dbReference>
<dbReference type="InterPro" id="IPR036291">
    <property type="entry name" value="NAD(P)-bd_dom_sf"/>
</dbReference>
<keyword evidence="3" id="KW-1185">Reference proteome</keyword>
<dbReference type="FunFam" id="3.40.50.720:FF:000425">
    <property type="entry name" value="NAD(P)-binding Rossmann-fold superfamily protein"/>
    <property type="match status" value="1"/>
</dbReference>
<dbReference type="CDD" id="cd05228">
    <property type="entry name" value="AR_FR_like_1_SDR_e"/>
    <property type="match status" value="1"/>
</dbReference>
<dbReference type="GO" id="GO:0005737">
    <property type="term" value="C:cytoplasm"/>
    <property type="evidence" value="ECO:0007669"/>
    <property type="project" value="TreeGrafter"/>
</dbReference>
<organism evidence="2 3">
    <name type="scientific">Olea europaea subsp. europaea</name>
    <dbReference type="NCBI Taxonomy" id="158383"/>
    <lineage>
        <taxon>Eukaryota</taxon>
        <taxon>Viridiplantae</taxon>
        <taxon>Streptophyta</taxon>
        <taxon>Embryophyta</taxon>
        <taxon>Tracheophyta</taxon>
        <taxon>Spermatophyta</taxon>
        <taxon>Magnoliopsida</taxon>
        <taxon>eudicotyledons</taxon>
        <taxon>Gunneridae</taxon>
        <taxon>Pentapetalae</taxon>
        <taxon>asterids</taxon>
        <taxon>lamiids</taxon>
        <taxon>Lamiales</taxon>
        <taxon>Oleaceae</taxon>
        <taxon>Oleeae</taxon>
        <taxon>Olea</taxon>
    </lineage>
</organism>
<reference evidence="2 3" key="1">
    <citation type="submission" date="2019-12" db="EMBL/GenBank/DDBJ databases">
        <authorList>
            <person name="Alioto T."/>
            <person name="Alioto T."/>
            <person name="Gomez Garrido J."/>
        </authorList>
    </citation>
    <scope>NUCLEOTIDE SEQUENCE [LARGE SCALE GENOMIC DNA]</scope>
</reference>
<evidence type="ECO:0000313" key="3">
    <source>
        <dbReference type="Proteomes" id="UP000594638"/>
    </source>
</evidence>